<dbReference type="Gene3D" id="1.10.150.670">
    <property type="entry name" value="Crossover junction endonuclease EME1, DNA-binding domain"/>
    <property type="match status" value="1"/>
</dbReference>
<proteinExistence type="predicted"/>
<organism evidence="1 2">
    <name type="scientific">Dissostichus eleginoides</name>
    <name type="common">Patagonian toothfish</name>
    <name type="synonym">Dissostichus amissus</name>
    <dbReference type="NCBI Taxonomy" id="100907"/>
    <lineage>
        <taxon>Eukaryota</taxon>
        <taxon>Metazoa</taxon>
        <taxon>Chordata</taxon>
        <taxon>Craniata</taxon>
        <taxon>Vertebrata</taxon>
        <taxon>Euteleostomi</taxon>
        <taxon>Actinopterygii</taxon>
        <taxon>Neopterygii</taxon>
        <taxon>Teleostei</taxon>
        <taxon>Neoteleostei</taxon>
        <taxon>Acanthomorphata</taxon>
        <taxon>Eupercaria</taxon>
        <taxon>Perciformes</taxon>
        <taxon>Notothenioidei</taxon>
        <taxon>Nototheniidae</taxon>
        <taxon>Dissostichus</taxon>
    </lineage>
</organism>
<evidence type="ECO:0000313" key="2">
    <source>
        <dbReference type="Proteomes" id="UP001228049"/>
    </source>
</evidence>
<comment type="caution">
    <text evidence="1">The sequence shown here is derived from an EMBL/GenBank/DDBJ whole genome shotgun (WGS) entry which is preliminary data.</text>
</comment>
<dbReference type="GO" id="GO:0004519">
    <property type="term" value="F:endonuclease activity"/>
    <property type="evidence" value="ECO:0007669"/>
    <property type="project" value="UniProtKB-KW"/>
</dbReference>
<protein>
    <submittedName>
        <fullName evidence="1">Crossover junction endonuclease MUS81</fullName>
    </submittedName>
</protein>
<keyword evidence="1" id="KW-0255">Endonuclease</keyword>
<reference evidence="1" key="1">
    <citation type="submission" date="2023-04" db="EMBL/GenBank/DDBJ databases">
        <title>Chromosome-level genome of Chaenocephalus aceratus.</title>
        <authorList>
            <person name="Park H."/>
        </authorList>
    </citation>
    <scope>NUCLEOTIDE SEQUENCE</scope>
    <source>
        <strain evidence="1">DE</strain>
        <tissue evidence="1">Muscle</tissue>
    </source>
</reference>
<keyword evidence="1" id="KW-0540">Nuclease</keyword>
<evidence type="ECO:0000313" key="1">
    <source>
        <dbReference type="EMBL" id="KAK1884030.1"/>
    </source>
</evidence>
<keyword evidence="1" id="KW-0378">Hydrolase</keyword>
<name>A0AAD9F365_DISEL</name>
<dbReference type="EMBL" id="JASDAP010000022">
    <property type="protein sequence ID" value="KAK1884030.1"/>
    <property type="molecule type" value="Genomic_DNA"/>
</dbReference>
<keyword evidence="2" id="KW-1185">Reference proteome</keyword>
<dbReference type="AlphaFoldDB" id="A0AAD9F365"/>
<sequence length="193" mass="22226">MDQRLSHLCPYQWGMTFLLVLWDRLHLYPLSHSDRSGFPKNGRRLPDNCMVDQAIWPFVWRCHPGRNLNSSMVRVKDLQQIATWIEESTLEQQMGPPLLQVPGRVGVRTQIYHHHGGPWALFSLVPDLCDNENIPVSRLFVQPIKTPAYERCAGEAEKEKLLSSVRYGKLKRNLGPTLSRTVYQLYCTQGALT</sequence>
<gene>
    <name evidence="1" type="ORF">KUDE01_022352</name>
</gene>
<dbReference type="Proteomes" id="UP001228049">
    <property type="component" value="Unassembled WGS sequence"/>
</dbReference>
<dbReference type="InterPro" id="IPR042530">
    <property type="entry name" value="EME1/EME2_C"/>
</dbReference>
<accession>A0AAD9F365</accession>